<evidence type="ECO:0000256" key="1">
    <source>
        <dbReference type="SAM" id="Phobius"/>
    </source>
</evidence>
<reference evidence="2 3" key="1">
    <citation type="submission" date="2015-08" db="EMBL/GenBank/DDBJ databases">
        <title>Draft Genome Sequence of Pseudoalteromonas porphyrae UCD-SED14.</title>
        <authorList>
            <person name="Coil D.A."/>
            <person name="Jospin G."/>
            <person name="Lee R.D."/>
            <person name="Eisen J.A."/>
        </authorList>
    </citation>
    <scope>NUCLEOTIDE SEQUENCE [LARGE SCALE GENOMIC DNA]</scope>
    <source>
        <strain evidence="2 3">UCD-SED14</strain>
    </source>
</reference>
<dbReference type="Proteomes" id="UP000037848">
    <property type="component" value="Unassembled WGS sequence"/>
</dbReference>
<dbReference type="EMBL" id="LHPH01000003">
    <property type="protein sequence ID" value="KPH64996.1"/>
    <property type="molecule type" value="Genomic_DNA"/>
</dbReference>
<keyword evidence="1" id="KW-1133">Transmembrane helix</keyword>
<name>A0A0N1EMX7_9GAMM</name>
<protein>
    <submittedName>
        <fullName evidence="2">Uncharacterized protein</fullName>
    </submittedName>
</protein>
<feature type="transmembrane region" description="Helical" evidence="1">
    <location>
        <begin position="6"/>
        <end position="25"/>
    </location>
</feature>
<accession>A0A0N1EMX7</accession>
<dbReference type="PATRIC" id="fig|187330.3.peg.1864"/>
<keyword evidence="3" id="KW-1185">Reference proteome</keyword>
<proteinExistence type="predicted"/>
<sequence>MLELFLVTMVFSSPLILLVIIKHYFAYKTTVQKELVLLQQANRAEAVLTMQNKLAVLIERIIVLEKIVTNSNVDLSREIEQL</sequence>
<evidence type="ECO:0000313" key="3">
    <source>
        <dbReference type="Proteomes" id="UP000037848"/>
    </source>
</evidence>
<comment type="caution">
    <text evidence="2">The sequence shown here is derived from an EMBL/GenBank/DDBJ whole genome shotgun (WGS) entry which is preliminary data.</text>
</comment>
<dbReference type="AlphaFoldDB" id="A0A0N1EMX7"/>
<organism evidence="2 3">
    <name type="scientific">Pseudoalteromonas porphyrae</name>
    <dbReference type="NCBI Taxonomy" id="187330"/>
    <lineage>
        <taxon>Bacteria</taxon>
        <taxon>Pseudomonadati</taxon>
        <taxon>Pseudomonadota</taxon>
        <taxon>Gammaproteobacteria</taxon>
        <taxon>Alteromonadales</taxon>
        <taxon>Pseudoalteromonadaceae</taxon>
        <taxon>Pseudoalteromonas</taxon>
    </lineage>
</organism>
<keyword evidence="1" id="KW-0472">Membrane</keyword>
<dbReference type="STRING" id="187330.AMS58_09215"/>
<gene>
    <name evidence="2" type="ORF">ADS77_04090</name>
</gene>
<keyword evidence="1" id="KW-0812">Transmembrane</keyword>
<evidence type="ECO:0000313" key="2">
    <source>
        <dbReference type="EMBL" id="KPH64996.1"/>
    </source>
</evidence>